<name>A0A4R4PT10_9ACTN</name>
<proteinExistence type="predicted"/>
<evidence type="ECO:0000313" key="1">
    <source>
        <dbReference type="EMBL" id="TDC25448.1"/>
    </source>
</evidence>
<dbReference type="EMBL" id="SMKA01000123">
    <property type="protein sequence ID" value="TDC25448.1"/>
    <property type="molecule type" value="Genomic_DNA"/>
</dbReference>
<dbReference type="OrthoDB" id="7476432at2"/>
<accession>A0A4R4PT10</accession>
<sequence length="123" mass="13816">MSATLEFVLDRVGDTFRIKPVRPEIRRILEWLEQFPGVTWEERWLSSGADAAPRTWRAVVVGPEEMLQRKLSYGATALMAGRVLRPSYGWQLESKTGAHLSAKMLTINDDGSRVALKRPCSGS</sequence>
<gene>
    <name evidence="1" type="ORF">E1261_24085</name>
</gene>
<evidence type="ECO:0000313" key="2">
    <source>
        <dbReference type="Proteomes" id="UP000295075"/>
    </source>
</evidence>
<dbReference type="Proteomes" id="UP000295075">
    <property type="component" value="Unassembled WGS sequence"/>
</dbReference>
<dbReference type="RefSeq" id="WP_132410173.1">
    <property type="nucleotide sequence ID" value="NZ_SMKA01000123.1"/>
</dbReference>
<dbReference type="AlphaFoldDB" id="A0A4R4PT10"/>
<reference evidence="1 2" key="1">
    <citation type="submission" date="2019-03" db="EMBL/GenBank/DDBJ databases">
        <title>Draft genome sequences of novel Actinobacteria.</title>
        <authorList>
            <person name="Sahin N."/>
            <person name="Ay H."/>
            <person name="Saygin H."/>
        </authorList>
    </citation>
    <scope>NUCLEOTIDE SEQUENCE [LARGE SCALE GENOMIC DNA]</scope>
    <source>
        <strain evidence="1 2">JCM 30547</strain>
    </source>
</reference>
<keyword evidence="2" id="KW-1185">Reference proteome</keyword>
<protein>
    <submittedName>
        <fullName evidence="1">Uncharacterized protein</fullName>
    </submittedName>
</protein>
<comment type="caution">
    <text evidence="1">The sequence shown here is derived from an EMBL/GenBank/DDBJ whole genome shotgun (WGS) entry which is preliminary data.</text>
</comment>
<organism evidence="1 2">
    <name type="scientific">Kribbella albertanoniae</name>
    <dbReference type="NCBI Taxonomy" id="1266829"/>
    <lineage>
        <taxon>Bacteria</taxon>
        <taxon>Bacillati</taxon>
        <taxon>Actinomycetota</taxon>
        <taxon>Actinomycetes</taxon>
        <taxon>Propionibacteriales</taxon>
        <taxon>Kribbellaceae</taxon>
        <taxon>Kribbella</taxon>
    </lineage>
</organism>